<comment type="cofactor">
    <cofactor evidence="1 7">
        <name>pyridoxal 5'-phosphate</name>
        <dbReference type="ChEBI" id="CHEBI:597326"/>
    </cofactor>
</comment>
<keyword evidence="10" id="KW-1185">Reference proteome</keyword>
<evidence type="ECO:0000256" key="2">
    <source>
        <dbReference type="ARBA" id="ARBA00009533"/>
    </source>
</evidence>
<evidence type="ECO:0000313" key="9">
    <source>
        <dbReference type="EMBL" id="KAK2090210.1"/>
    </source>
</evidence>
<dbReference type="Proteomes" id="UP001266305">
    <property type="component" value="Unassembled WGS sequence"/>
</dbReference>
<organism evidence="9 10">
    <name type="scientific">Saguinus oedipus</name>
    <name type="common">Cotton-top tamarin</name>
    <name type="synonym">Oedipomidas oedipus</name>
    <dbReference type="NCBI Taxonomy" id="9490"/>
    <lineage>
        <taxon>Eukaryota</taxon>
        <taxon>Metazoa</taxon>
        <taxon>Chordata</taxon>
        <taxon>Craniata</taxon>
        <taxon>Vertebrata</taxon>
        <taxon>Euteleostomi</taxon>
        <taxon>Mammalia</taxon>
        <taxon>Eutheria</taxon>
        <taxon>Euarchontoglires</taxon>
        <taxon>Primates</taxon>
        <taxon>Haplorrhini</taxon>
        <taxon>Platyrrhini</taxon>
        <taxon>Cebidae</taxon>
        <taxon>Callitrichinae</taxon>
        <taxon>Saguinus</taxon>
    </lineage>
</organism>
<dbReference type="Gene3D" id="3.40.640.10">
    <property type="entry name" value="Type I PLP-dependent aspartate aminotransferase-like (Major domain)"/>
    <property type="match status" value="1"/>
</dbReference>
<dbReference type="InterPro" id="IPR015424">
    <property type="entry name" value="PyrdxlP-dep_Trfase"/>
</dbReference>
<evidence type="ECO:0000256" key="7">
    <source>
        <dbReference type="RuleBase" id="RU000382"/>
    </source>
</evidence>
<comment type="caution">
    <text evidence="9">The sequence shown here is derived from an EMBL/GenBank/DDBJ whole genome shotgun (WGS) entry which is preliminary data.</text>
</comment>
<accession>A0ABQ9U0A8</accession>
<dbReference type="Pfam" id="PF00282">
    <property type="entry name" value="Pyridoxal_deC"/>
    <property type="match status" value="1"/>
</dbReference>
<feature type="region of interest" description="Disordered" evidence="8">
    <location>
        <begin position="68"/>
        <end position="87"/>
    </location>
</feature>
<keyword evidence="5 7" id="KW-0663">Pyridoxal phosphate</keyword>
<evidence type="ECO:0000313" key="10">
    <source>
        <dbReference type="Proteomes" id="UP001266305"/>
    </source>
</evidence>
<sequence>MQSSAVRRNNYGRSDTDFFQHMSMDSSVAAPILENVSQTIVMLASESRMLDWSSSSLNQVVATGKPLIPNKASSSLTHSSSPIESSKHLSLSGTWSIVNPREETQQEGNLTDNTQASWGGSALMSRKHRKLLHGIHRADSVAWNPHKMLMAGIQCCALLVKDNSPPLQLSYDGYGSCDARKWGEDLEKDFTGEHSSRESPDLPSESGNSDQKKVEETILVPEDALYGFPSPVSLSGVHCMKVRMFSEAFLLLQNLQDLLPHLNPHPDTSYNYKQASELGREEDYPKRKMLSVNPGHQERTEPSSHGEFLEGMLGTDRLGDCISDWTRDMNRVRYALPYDAVKYSYPSISDKH</sequence>
<comment type="subunit">
    <text evidence="3">Homodimer.</text>
</comment>
<evidence type="ECO:0000256" key="6">
    <source>
        <dbReference type="ARBA" id="ARBA00023239"/>
    </source>
</evidence>
<name>A0ABQ9U0A8_SAGOE</name>
<dbReference type="InterPro" id="IPR015421">
    <property type="entry name" value="PyrdxlP-dep_Trfase_major"/>
</dbReference>
<feature type="compositionally biased region" description="Polar residues" evidence="8">
    <location>
        <begin position="71"/>
        <end position="87"/>
    </location>
</feature>
<dbReference type="SUPFAM" id="SSF53383">
    <property type="entry name" value="PLP-dependent transferases"/>
    <property type="match status" value="1"/>
</dbReference>
<dbReference type="PANTHER" id="PTHR45677">
    <property type="entry name" value="GLUTAMATE DECARBOXYLASE-RELATED"/>
    <property type="match status" value="1"/>
</dbReference>
<proteinExistence type="inferred from homology"/>
<keyword evidence="4" id="KW-0210">Decarboxylase</keyword>
<reference evidence="9 10" key="1">
    <citation type="submission" date="2023-05" db="EMBL/GenBank/DDBJ databases">
        <title>B98-5 Cell Line De Novo Hybrid Assembly: An Optical Mapping Approach.</title>
        <authorList>
            <person name="Kananen K."/>
            <person name="Auerbach J.A."/>
            <person name="Kautto E."/>
            <person name="Blachly J.S."/>
        </authorList>
    </citation>
    <scope>NUCLEOTIDE SEQUENCE [LARGE SCALE GENOMIC DNA]</scope>
    <source>
        <strain evidence="9">B95-8</strain>
        <tissue evidence="9">Cell line</tissue>
    </source>
</reference>
<evidence type="ECO:0000256" key="4">
    <source>
        <dbReference type="ARBA" id="ARBA00022793"/>
    </source>
</evidence>
<gene>
    <name evidence="9" type="ORF">P7K49_031466</name>
</gene>
<evidence type="ECO:0000256" key="1">
    <source>
        <dbReference type="ARBA" id="ARBA00001933"/>
    </source>
</evidence>
<dbReference type="EMBL" id="JASSZA010000017">
    <property type="protein sequence ID" value="KAK2090210.1"/>
    <property type="molecule type" value="Genomic_DNA"/>
</dbReference>
<feature type="compositionally biased region" description="Basic and acidic residues" evidence="8">
    <location>
        <begin position="190"/>
        <end position="200"/>
    </location>
</feature>
<evidence type="ECO:0000256" key="8">
    <source>
        <dbReference type="SAM" id="MobiDB-lite"/>
    </source>
</evidence>
<comment type="similarity">
    <text evidence="2 7">Belongs to the group II decarboxylase family.</text>
</comment>
<dbReference type="PROSITE" id="PS00392">
    <property type="entry name" value="DDC_GAD_HDC_YDC"/>
    <property type="match status" value="1"/>
</dbReference>
<keyword evidence="6 7" id="KW-0456">Lyase</keyword>
<evidence type="ECO:0000256" key="3">
    <source>
        <dbReference type="ARBA" id="ARBA00011738"/>
    </source>
</evidence>
<dbReference type="InterPro" id="IPR002129">
    <property type="entry name" value="PyrdxlP-dep_de-COase"/>
</dbReference>
<dbReference type="InterPro" id="IPR021115">
    <property type="entry name" value="Pyridoxal-P_BS"/>
</dbReference>
<evidence type="ECO:0000256" key="5">
    <source>
        <dbReference type="ARBA" id="ARBA00022898"/>
    </source>
</evidence>
<dbReference type="PANTHER" id="PTHR45677:SF1">
    <property type="entry name" value="ACIDIC AMINO ACID DECARBOXYLASE GADL1"/>
    <property type="match status" value="1"/>
</dbReference>
<feature type="region of interest" description="Disordered" evidence="8">
    <location>
        <begin position="190"/>
        <end position="213"/>
    </location>
</feature>
<protein>
    <submittedName>
        <fullName evidence="9">Uncharacterized protein</fullName>
    </submittedName>
</protein>